<dbReference type="PANTHER" id="PTHR43677">
    <property type="entry name" value="SHORT-CHAIN DEHYDROGENASE/REDUCTASE"/>
    <property type="match status" value="1"/>
</dbReference>
<dbReference type="NCBIfam" id="TIGR02823">
    <property type="entry name" value="oxido_YhdH"/>
    <property type="match status" value="1"/>
</dbReference>
<comment type="caution">
    <text evidence="2">The sequence shown here is derived from an EMBL/GenBank/DDBJ whole genome shotgun (WGS) entry which is preliminary data.</text>
</comment>
<name>A0A3D8Y4E4_9BACT</name>
<dbReference type="EMBL" id="QNUL01000036">
    <property type="protein sequence ID" value="REA56613.1"/>
    <property type="molecule type" value="Genomic_DNA"/>
</dbReference>
<reference evidence="2 3" key="1">
    <citation type="submission" date="2018-07" db="EMBL/GenBank/DDBJ databases">
        <title>Dyadobacter roseus sp. nov., isolated from rose rhizosphere soil.</title>
        <authorList>
            <person name="Chen L."/>
        </authorList>
    </citation>
    <scope>NUCLEOTIDE SEQUENCE [LARGE SCALE GENOMIC DNA]</scope>
    <source>
        <strain evidence="2 3">RS19</strain>
    </source>
</reference>
<dbReference type="InterPro" id="IPR020843">
    <property type="entry name" value="ER"/>
</dbReference>
<gene>
    <name evidence="2" type="ORF">DSL64_26180</name>
</gene>
<organism evidence="2 3">
    <name type="scientific">Dyadobacter luteus</name>
    <dbReference type="NCBI Taxonomy" id="2259619"/>
    <lineage>
        <taxon>Bacteria</taxon>
        <taxon>Pseudomonadati</taxon>
        <taxon>Bacteroidota</taxon>
        <taxon>Cytophagia</taxon>
        <taxon>Cytophagales</taxon>
        <taxon>Spirosomataceae</taxon>
        <taxon>Dyadobacter</taxon>
    </lineage>
</organism>
<keyword evidence="3" id="KW-1185">Reference proteome</keyword>
<dbReference type="PANTHER" id="PTHR43677:SF1">
    <property type="entry name" value="ACRYLYL-COA REDUCTASE ACUI-RELATED"/>
    <property type="match status" value="1"/>
</dbReference>
<evidence type="ECO:0000259" key="1">
    <source>
        <dbReference type="SMART" id="SM00829"/>
    </source>
</evidence>
<dbReference type="SUPFAM" id="SSF51735">
    <property type="entry name" value="NAD(P)-binding Rossmann-fold domains"/>
    <property type="match status" value="1"/>
</dbReference>
<protein>
    <submittedName>
        <fullName evidence="2">Oxidoreductase</fullName>
    </submittedName>
</protein>
<dbReference type="AlphaFoldDB" id="A0A3D8Y4E4"/>
<dbReference type="CDD" id="cd05280">
    <property type="entry name" value="MDR_yhdh_yhfp"/>
    <property type="match status" value="1"/>
</dbReference>
<evidence type="ECO:0000313" key="3">
    <source>
        <dbReference type="Proteomes" id="UP000256373"/>
    </source>
</evidence>
<dbReference type="InterPro" id="IPR051397">
    <property type="entry name" value="Zn-ADH-like_protein"/>
</dbReference>
<dbReference type="InterPro" id="IPR011032">
    <property type="entry name" value="GroES-like_sf"/>
</dbReference>
<dbReference type="Gene3D" id="3.40.50.720">
    <property type="entry name" value="NAD(P)-binding Rossmann-like Domain"/>
    <property type="match status" value="1"/>
</dbReference>
<accession>A0A3D8Y4E4</accession>
<dbReference type="Pfam" id="PF08240">
    <property type="entry name" value="ADH_N"/>
    <property type="match status" value="1"/>
</dbReference>
<dbReference type="SMART" id="SM00829">
    <property type="entry name" value="PKS_ER"/>
    <property type="match status" value="1"/>
</dbReference>
<dbReference type="GO" id="GO:0043957">
    <property type="term" value="F:acryloyl-CoA reductase (NADPH) activity"/>
    <property type="evidence" value="ECO:0007669"/>
    <property type="project" value="TreeGrafter"/>
</dbReference>
<proteinExistence type="predicted"/>
<dbReference type="Pfam" id="PF00107">
    <property type="entry name" value="ADH_zinc_N"/>
    <property type="match status" value="1"/>
</dbReference>
<dbReference type="RefSeq" id="WP_115833923.1">
    <property type="nucleotide sequence ID" value="NZ_QNUL01000036.1"/>
</dbReference>
<dbReference type="InterPro" id="IPR013149">
    <property type="entry name" value="ADH-like_C"/>
</dbReference>
<dbReference type="Gene3D" id="3.90.180.10">
    <property type="entry name" value="Medium-chain alcohol dehydrogenases, catalytic domain"/>
    <property type="match status" value="1"/>
</dbReference>
<dbReference type="SUPFAM" id="SSF50129">
    <property type="entry name" value="GroES-like"/>
    <property type="match status" value="1"/>
</dbReference>
<dbReference type="Proteomes" id="UP000256373">
    <property type="component" value="Unassembled WGS sequence"/>
</dbReference>
<dbReference type="InterPro" id="IPR036291">
    <property type="entry name" value="NAD(P)-bd_dom_sf"/>
</dbReference>
<dbReference type="OrthoDB" id="9805663at2"/>
<evidence type="ECO:0000313" key="2">
    <source>
        <dbReference type="EMBL" id="REA56613.1"/>
    </source>
</evidence>
<dbReference type="InterPro" id="IPR014188">
    <property type="entry name" value="Acrylyl-CoA_reductase_AcuI"/>
</dbReference>
<dbReference type="InterPro" id="IPR013154">
    <property type="entry name" value="ADH-like_N"/>
</dbReference>
<sequence>MNKSFNALYVTNTDQGFKSEIKTLFLNNLPENEVLIRVQYSSLNYKDALSASGNKGVTRKFPHVPGIDAAGIVESSTNISFKNGDKVLVTGYDLGMNTWGGFGEYISVPASWIVPLPENLTLLEAMSFGTAGFTAGLSIEKIVNAGILPGSGTVVVSGATGGVGSTAIAILSTIGYQVAAVSGKTSNSFLTDVAGATRIIDRNHFVDQYDTKPLSGADFSAGIDNVGGAILSGILKSVMPGGVVTSCGNVASASLNTSVFPFILRGITLHGIDSAEVAMSLRLKVWEQLANNWKPQQLSDLVKVIHPEDLQDKLQELLDGKAQGRYVLKHRD</sequence>
<feature type="domain" description="Enoyl reductase (ER)" evidence="1">
    <location>
        <begin position="19"/>
        <end position="328"/>
    </location>
</feature>